<dbReference type="SMART" id="SM00313">
    <property type="entry name" value="PXA"/>
    <property type="match status" value="1"/>
</dbReference>
<evidence type="ECO:0000256" key="1">
    <source>
        <dbReference type="SAM" id="MobiDB-lite"/>
    </source>
</evidence>
<evidence type="ECO:0000259" key="2">
    <source>
        <dbReference type="PROSITE" id="PS51207"/>
    </source>
</evidence>
<proteinExistence type="predicted"/>
<dbReference type="Proteomes" id="UP000249464">
    <property type="component" value="Unassembled WGS sequence"/>
</dbReference>
<sequence length="719" mass="77876">MTADIRTRSAIAASTAASAPRPIATPVPLHQRILYPSPSPHGPRPPRILHAAAHTELDPLILDLIALICREHVLSWYSSISRDPERAFVQQVTSILVHVIQALEVRLAHVDCVQLLAVDLPALLETHVRDWDQATEKAHTGHAHNFDRDNVFHLLQPHIAVTLQTTSGTGKGTTQVRVDPTYLRALVDHLLRLLLPPEDYRAETERAITREIIVNVILGNVFNRVAQPWFVYSAITKIIVAQKSSHVATRAPDKPPITTPSLPDRILTTISSIPPVFRALSTSLSTLYHTTVSSPVPPHYRHQPPLASPWISFLLVLLPSSPLLAQVTHYLSLLLSLFSSFIASLTFYLINNKLCTGDLVKTVLESTTQALFPNGHSPPKEPDPNEAQQEEIKKGCEEAIAGVLPKVAVRMLVPLSGVGADKSSSAEDELARARALARHLMRSLDSHVANVHLFVLVLDLIVGRVFPELVVPTEDDSSRDPPLVYTMLSSEQLAILAAVPTFKRTWVRPSFLKPHQRPNYKICKWVIDTTPSTRMEFENDTTSERGAVQTMGTSTVQNSTPTPVLTSAVIDLTGGATTPIPVATPVPTSVPTPASAPSPAPAPAPAPASASAPLAVFQTSAEAEHTPIPAPITTHDPPVPSVPSASKPAQGTPSSEPTAHQQIIEAVKDVQGNEVQKIEQAAVEDVEMKDGAGGRENGPTKEFVEDGLQVANETTERIM</sequence>
<dbReference type="InterPro" id="IPR003114">
    <property type="entry name" value="Phox_assoc"/>
</dbReference>
<feature type="region of interest" description="Disordered" evidence="1">
    <location>
        <begin position="582"/>
        <end position="611"/>
    </location>
</feature>
<dbReference type="PANTHER" id="PTHR22775:SF3">
    <property type="entry name" value="SORTING NEXIN-13"/>
    <property type="match status" value="1"/>
</dbReference>
<dbReference type="AlphaFoldDB" id="A0A2X0MBQ0"/>
<feature type="compositionally biased region" description="Pro residues" evidence="1">
    <location>
        <begin position="582"/>
        <end position="606"/>
    </location>
</feature>
<evidence type="ECO:0000313" key="3">
    <source>
        <dbReference type="EMBL" id="SGY61981.1"/>
    </source>
</evidence>
<dbReference type="PROSITE" id="PS51207">
    <property type="entry name" value="PXA"/>
    <property type="match status" value="1"/>
</dbReference>
<reference evidence="3 4" key="1">
    <citation type="submission" date="2016-11" db="EMBL/GenBank/DDBJ databases">
        <authorList>
            <person name="Jaros S."/>
            <person name="Januszkiewicz K."/>
            <person name="Wedrychowicz H."/>
        </authorList>
    </citation>
    <scope>NUCLEOTIDE SEQUENCE [LARGE SCALE GENOMIC DNA]</scope>
</reference>
<dbReference type="EMBL" id="FQNC01000045">
    <property type="protein sequence ID" value="SGY61981.1"/>
    <property type="molecule type" value="Genomic_DNA"/>
</dbReference>
<dbReference type="GO" id="GO:0035091">
    <property type="term" value="F:phosphatidylinositol binding"/>
    <property type="evidence" value="ECO:0007669"/>
    <property type="project" value="TreeGrafter"/>
</dbReference>
<feature type="domain" description="PXA" evidence="2">
    <location>
        <begin position="54"/>
        <end position="243"/>
    </location>
</feature>
<dbReference type="PANTHER" id="PTHR22775">
    <property type="entry name" value="SORTING NEXIN"/>
    <property type="match status" value="1"/>
</dbReference>
<feature type="region of interest" description="Disordered" evidence="1">
    <location>
        <begin position="371"/>
        <end position="390"/>
    </location>
</feature>
<organism evidence="3 4">
    <name type="scientific">Microbotryum silenes-dioicae</name>
    <dbReference type="NCBI Taxonomy" id="796604"/>
    <lineage>
        <taxon>Eukaryota</taxon>
        <taxon>Fungi</taxon>
        <taxon>Dikarya</taxon>
        <taxon>Basidiomycota</taxon>
        <taxon>Pucciniomycotina</taxon>
        <taxon>Microbotryomycetes</taxon>
        <taxon>Microbotryales</taxon>
        <taxon>Microbotryaceae</taxon>
        <taxon>Microbotryum</taxon>
    </lineage>
</organism>
<protein>
    <submittedName>
        <fullName evidence="3">BQ5605_C007g04634 protein</fullName>
    </submittedName>
</protein>
<dbReference type="Pfam" id="PF02194">
    <property type="entry name" value="PXA"/>
    <property type="match status" value="1"/>
</dbReference>
<dbReference type="STRING" id="796604.A0A2X0MBQ0"/>
<gene>
    <name evidence="3" type="primary">BQ5605_C007g04634</name>
    <name evidence="3" type="ORF">BQ5605_C007G04634</name>
</gene>
<feature type="region of interest" description="Disordered" evidence="1">
    <location>
        <begin position="627"/>
        <end position="659"/>
    </location>
</feature>
<name>A0A2X0MBQ0_9BASI</name>
<accession>A0A2X0MBQ0</accession>
<keyword evidence="4" id="KW-1185">Reference proteome</keyword>
<evidence type="ECO:0000313" key="4">
    <source>
        <dbReference type="Proteomes" id="UP000249464"/>
    </source>
</evidence>